<evidence type="ECO:0000256" key="8">
    <source>
        <dbReference type="HAMAP-Rule" id="MF_02078"/>
    </source>
</evidence>
<dbReference type="GO" id="GO:0005886">
    <property type="term" value="C:plasma membrane"/>
    <property type="evidence" value="ECO:0007669"/>
    <property type="project" value="UniProtKB-SubCell"/>
</dbReference>
<feature type="transmembrane region" description="Helical" evidence="8">
    <location>
        <begin position="560"/>
        <end position="584"/>
    </location>
</feature>
<reference evidence="10" key="1">
    <citation type="submission" date="2020-02" db="EMBL/GenBank/DDBJ databases">
        <authorList>
            <person name="Meier V. D."/>
        </authorList>
    </citation>
    <scope>NUCLEOTIDE SEQUENCE</scope>
    <source>
        <strain evidence="10">AVDCRST_MAG41</strain>
    </source>
</reference>
<evidence type="ECO:0000256" key="5">
    <source>
        <dbReference type="ARBA" id="ARBA00022984"/>
    </source>
</evidence>
<evidence type="ECO:0000256" key="3">
    <source>
        <dbReference type="ARBA" id="ARBA00022692"/>
    </source>
</evidence>
<dbReference type="CDD" id="cd13123">
    <property type="entry name" value="MATE_MurJ_like"/>
    <property type="match status" value="1"/>
</dbReference>
<proteinExistence type="inferred from homology"/>
<keyword evidence="4 8" id="KW-0133">Cell shape</keyword>
<feature type="transmembrane region" description="Helical" evidence="8">
    <location>
        <begin position="348"/>
        <end position="368"/>
    </location>
</feature>
<comment type="pathway">
    <text evidence="8">Cell wall biogenesis; peptidoglycan biosynthesis.</text>
</comment>
<feature type="transmembrane region" description="Helical" evidence="8">
    <location>
        <begin position="396"/>
        <end position="419"/>
    </location>
</feature>
<comment type="similarity">
    <text evidence="8">Belongs to the MurJ/MviN family.</text>
</comment>
<evidence type="ECO:0000256" key="6">
    <source>
        <dbReference type="ARBA" id="ARBA00022989"/>
    </source>
</evidence>
<feature type="transmembrane region" description="Helical" evidence="8">
    <location>
        <begin position="233"/>
        <end position="253"/>
    </location>
</feature>
<feature type="transmembrane region" description="Helical" evidence="8">
    <location>
        <begin position="161"/>
        <end position="185"/>
    </location>
</feature>
<dbReference type="Pfam" id="PF03023">
    <property type="entry name" value="MurJ"/>
    <property type="match status" value="1"/>
</dbReference>
<feature type="transmembrane region" description="Helical" evidence="8">
    <location>
        <begin position="197"/>
        <end position="221"/>
    </location>
</feature>
<feature type="transmembrane region" description="Helical" evidence="8">
    <location>
        <begin position="492"/>
        <end position="515"/>
    </location>
</feature>
<keyword evidence="8" id="KW-0961">Cell wall biogenesis/degradation</keyword>
<dbReference type="HAMAP" id="MF_02078">
    <property type="entry name" value="MurJ_MviN"/>
    <property type="match status" value="1"/>
</dbReference>
<evidence type="ECO:0000256" key="2">
    <source>
        <dbReference type="ARBA" id="ARBA00022475"/>
    </source>
</evidence>
<evidence type="ECO:0000313" key="10">
    <source>
        <dbReference type="EMBL" id="CAA9218625.1"/>
    </source>
</evidence>
<feature type="transmembrane region" description="Helical" evidence="8">
    <location>
        <begin position="308"/>
        <end position="328"/>
    </location>
</feature>
<sequence>MSAEPPAPGPAAAGGGGPPPDGRRDPAAGADPRGERPAQGWDPLGDETVVIRLDTGTDASPAGPPAAAKPTGQSLGRASRTMAIASAASRLTGFLRSLAIAAAIGVLLVGNAYNTANTLPNIVYELLLGGVLTSVLVPLLVHAQERDPDGGEAYTQRLLSLSVVALLVATVLATLAAPLLTAVYVPGGGEQAELTTFFAYLLLPEIFFYGLGAMMGAILNTRGVFGAPAWAPVLNNIVVIIVAGIFLVVTAGNEGTAQSLSDGEVLLLGIGTTFGIVVQALVLLPALRRTGFRWRLRLDLRGARLGEAGGLAVWVIGYVVVSQLGYFVQVRLANGVPQGEPGLAVFTFASLLFQMPYGILGVSLLTALMPRMSRAAARGDRDAVLSDLSLGSRLSALALLPVTALFIVLGPAIGTVVFGHGRTEVSEAREIGLVLAFSAFGLAPFAVTMLQLRVFYAVKDARTPTVINLVMVVARIVLSLVAAAVLPDEHLVTGLAVATSLSYVVGAVVGELTLIRRFGDLDTAGTVRACTGFAVWSLLAGLGAWAALTLVSSMLGTGVLASLVAVVAGSVVAAGVLVVTTMLWRSAELDDVLRGLRGKPRATGPAASAGKHRR</sequence>
<feature type="transmembrane region" description="Helical" evidence="8">
    <location>
        <begin position="527"/>
        <end position="548"/>
    </location>
</feature>
<dbReference type="AlphaFoldDB" id="A0A6J4HA73"/>
<comment type="function">
    <text evidence="8">Involved in peptidoglycan biosynthesis. Transports lipid-linked peptidoglycan precursors from the inner to the outer leaflet of the cytoplasmic membrane.</text>
</comment>
<feature type="compositionally biased region" description="Basic and acidic residues" evidence="9">
    <location>
        <begin position="21"/>
        <end position="36"/>
    </location>
</feature>
<organism evidence="10">
    <name type="scientific">uncultured Mycobacteriales bacterium</name>
    <dbReference type="NCBI Taxonomy" id="581187"/>
    <lineage>
        <taxon>Bacteria</taxon>
        <taxon>Bacillati</taxon>
        <taxon>Actinomycetota</taxon>
        <taxon>Actinomycetes</taxon>
        <taxon>Mycobacteriales</taxon>
        <taxon>environmental samples</taxon>
    </lineage>
</organism>
<protein>
    <recommendedName>
        <fullName evidence="8">Probable lipid II flippase MurJ</fullName>
    </recommendedName>
</protein>
<feature type="transmembrane region" description="Helical" evidence="8">
    <location>
        <begin position="431"/>
        <end position="454"/>
    </location>
</feature>
<keyword evidence="2 8" id="KW-1003">Cell membrane</keyword>
<comment type="subcellular location">
    <subcellularLocation>
        <location evidence="1 8">Cell membrane</location>
        <topology evidence="1 8">Multi-pass membrane protein</topology>
    </subcellularLocation>
</comment>
<dbReference type="InterPro" id="IPR004268">
    <property type="entry name" value="MurJ"/>
</dbReference>
<keyword evidence="3 8" id="KW-0812">Transmembrane</keyword>
<dbReference type="NCBIfam" id="TIGR01695">
    <property type="entry name" value="murJ_mviN"/>
    <property type="match status" value="1"/>
</dbReference>
<evidence type="ECO:0000256" key="4">
    <source>
        <dbReference type="ARBA" id="ARBA00022960"/>
    </source>
</evidence>
<keyword evidence="5 8" id="KW-0573">Peptidoglycan synthesis</keyword>
<keyword evidence="8" id="KW-0813">Transport</keyword>
<evidence type="ECO:0000256" key="9">
    <source>
        <dbReference type="SAM" id="MobiDB-lite"/>
    </source>
</evidence>
<feature type="transmembrane region" description="Helical" evidence="8">
    <location>
        <begin position="466"/>
        <end position="486"/>
    </location>
</feature>
<dbReference type="InterPro" id="IPR051050">
    <property type="entry name" value="Lipid_II_flippase_MurJ/MviN"/>
</dbReference>
<gene>
    <name evidence="8" type="primary">murJ</name>
    <name evidence="10" type="ORF">AVDCRST_MAG41-404</name>
</gene>
<dbReference type="GO" id="GO:0008360">
    <property type="term" value="P:regulation of cell shape"/>
    <property type="evidence" value="ECO:0007669"/>
    <property type="project" value="UniProtKB-KW"/>
</dbReference>
<feature type="transmembrane region" description="Helical" evidence="8">
    <location>
        <begin position="87"/>
        <end position="110"/>
    </location>
</feature>
<feature type="compositionally biased region" description="Low complexity" evidence="9">
    <location>
        <begin position="56"/>
        <end position="72"/>
    </location>
</feature>
<dbReference type="UniPathway" id="UPA00219"/>
<dbReference type="GO" id="GO:0034204">
    <property type="term" value="P:lipid translocation"/>
    <property type="evidence" value="ECO:0007669"/>
    <property type="project" value="TreeGrafter"/>
</dbReference>
<dbReference type="PRINTS" id="PR01806">
    <property type="entry name" value="VIRFACTRMVIN"/>
</dbReference>
<name>A0A6J4HA73_9ACTN</name>
<dbReference type="PANTHER" id="PTHR47019:SF1">
    <property type="entry name" value="LIPID II FLIPPASE MURJ"/>
    <property type="match status" value="1"/>
</dbReference>
<feature type="transmembrane region" description="Helical" evidence="8">
    <location>
        <begin position="122"/>
        <end position="141"/>
    </location>
</feature>
<evidence type="ECO:0000256" key="7">
    <source>
        <dbReference type="ARBA" id="ARBA00023136"/>
    </source>
</evidence>
<feature type="region of interest" description="Disordered" evidence="9">
    <location>
        <begin position="1"/>
        <end position="75"/>
    </location>
</feature>
<feature type="transmembrane region" description="Helical" evidence="8">
    <location>
        <begin position="265"/>
        <end position="287"/>
    </location>
</feature>
<dbReference type="GO" id="GO:0009252">
    <property type="term" value="P:peptidoglycan biosynthetic process"/>
    <property type="evidence" value="ECO:0007669"/>
    <property type="project" value="UniProtKB-UniRule"/>
</dbReference>
<dbReference type="GO" id="GO:0071555">
    <property type="term" value="P:cell wall organization"/>
    <property type="evidence" value="ECO:0007669"/>
    <property type="project" value="UniProtKB-KW"/>
</dbReference>
<keyword evidence="6 8" id="KW-1133">Transmembrane helix</keyword>
<keyword evidence="7 8" id="KW-0472">Membrane</keyword>
<evidence type="ECO:0000256" key="1">
    <source>
        <dbReference type="ARBA" id="ARBA00004651"/>
    </source>
</evidence>
<dbReference type="PANTHER" id="PTHR47019">
    <property type="entry name" value="LIPID II FLIPPASE MURJ"/>
    <property type="match status" value="1"/>
</dbReference>
<accession>A0A6J4HA73</accession>
<dbReference type="EMBL" id="CADCTP010000032">
    <property type="protein sequence ID" value="CAA9218625.1"/>
    <property type="molecule type" value="Genomic_DNA"/>
</dbReference>
<dbReference type="GO" id="GO:0015648">
    <property type="term" value="F:lipid-linked peptidoglycan transporter activity"/>
    <property type="evidence" value="ECO:0007669"/>
    <property type="project" value="UniProtKB-UniRule"/>
</dbReference>